<keyword evidence="2" id="KW-1185">Reference proteome</keyword>
<accession>A0A1H6AVL5</accession>
<dbReference type="EMBL" id="FNUT01000009">
    <property type="protein sequence ID" value="SEG52639.1"/>
    <property type="molecule type" value="Genomic_DNA"/>
</dbReference>
<protein>
    <submittedName>
        <fullName evidence="1">Uncharacterized protein</fullName>
    </submittedName>
</protein>
<dbReference type="AlphaFoldDB" id="A0A1H6AVL5"/>
<name>A0A1H6AVL5_9SPHI</name>
<sequence>MKIYFIKSGQDFDSKVTDEKKEEVKGIFAKFKTILKLVMLNSMIF</sequence>
<evidence type="ECO:0000313" key="2">
    <source>
        <dbReference type="Proteomes" id="UP000236731"/>
    </source>
</evidence>
<organism evidence="1 2">
    <name type="scientific">Sphingobacterium lactis</name>
    <dbReference type="NCBI Taxonomy" id="797291"/>
    <lineage>
        <taxon>Bacteria</taxon>
        <taxon>Pseudomonadati</taxon>
        <taxon>Bacteroidota</taxon>
        <taxon>Sphingobacteriia</taxon>
        <taxon>Sphingobacteriales</taxon>
        <taxon>Sphingobacteriaceae</taxon>
        <taxon>Sphingobacterium</taxon>
    </lineage>
</organism>
<dbReference type="Proteomes" id="UP000236731">
    <property type="component" value="Unassembled WGS sequence"/>
</dbReference>
<proteinExistence type="predicted"/>
<reference evidence="2" key="1">
    <citation type="submission" date="2016-10" db="EMBL/GenBank/DDBJ databases">
        <authorList>
            <person name="Varghese N."/>
            <person name="Submissions S."/>
        </authorList>
    </citation>
    <scope>NUCLEOTIDE SEQUENCE [LARGE SCALE GENOMIC DNA]</scope>
    <source>
        <strain evidence="2">DSM 22361</strain>
    </source>
</reference>
<gene>
    <name evidence="1" type="ORF">SAMN05421877_1096</name>
</gene>
<evidence type="ECO:0000313" key="1">
    <source>
        <dbReference type="EMBL" id="SEG52639.1"/>
    </source>
</evidence>